<feature type="domain" description="ABC transporter" evidence="9">
    <location>
        <begin position="335"/>
        <end position="556"/>
    </location>
</feature>
<dbReference type="InterPro" id="IPR017871">
    <property type="entry name" value="ABC_transporter-like_CS"/>
</dbReference>
<evidence type="ECO:0000256" key="8">
    <source>
        <dbReference type="ARBA" id="ARBA00023136"/>
    </source>
</evidence>
<dbReference type="InterPro" id="IPR027417">
    <property type="entry name" value="P-loop_NTPase"/>
</dbReference>
<evidence type="ECO:0000313" key="10">
    <source>
        <dbReference type="EMBL" id="MCU6696904.1"/>
    </source>
</evidence>
<accession>A0ABT2RX64</accession>
<comment type="subcellular location">
    <subcellularLocation>
        <location evidence="1">Cell membrane</location>
        <topology evidence="1">Peripheral membrane protein</topology>
    </subcellularLocation>
</comment>
<keyword evidence="3" id="KW-0813">Transport</keyword>
<dbReference type="Pfam" id="PF00005">
    <property type="entry name" value="ABC_tran"/>
    <property type="match status" value="2"/>
</dbReference>
<dbReference type="InterPro" id="IPR015856">
    <property type="entry name" value="ABC_transpr_CbiO/EcfA_su"/>
</dbReference>
<evidence type="ECO:0000313" key="11">
    <source>
        <dbReference type="Proteomes" id="UP001652461"/>
    </source>
</evidence>
<evidence type="ECO:0000256" key="7">
    <source>
        <dbReference type="ARBA" id="ARBA00022967"/>
    </source>
</evidence>
<evidence type="ECO:0000259" key="9">
    <source>
        <dbReference type="PROSITE" id="PS50893"/>
    </source>
</evidence>
<reference evidence="10 11" key="1">
    <citation type="journal article" date="2021" name="ISME Commun">
        <title>Automated analysis of genomic sequences facilitates high-throughput and comprehensive description of bacteria.</title>
        <authorList>
            <person name="Hitch T.C.A."/>
        </authorList>
    </citation>
    <scope>NUCLEOTIDE SEQUENCE [LARGE SCALE GENOMIC DNA]</scope>
    <source>
        <strain evidence="10 11">Sanger_04</strain>
    </source>
</reference>
<proteinExistence type="inferred from homology"/>
<sequence>MALLRFEKVSFAYPDAARRALDEVSFSMEEGEYLVVCGESGCGKTTLLRQAKPELTPAGARGGTVYYREQPLSEVPELTSAMEIGYVQQNPDNQIVTDYVWHELAFGLENMALPTHMIQRKVSEMASFFGMEEWFRKKTSELSGGQKQMLNLASIMAMNPKLLILDEPTSMLDPLAARNLLDTVARINRELGVAVLLCEHRLEDVFQRADRVLLMKQGGILADDTPENLTFALQRDPAASRIYLGLPGAARIFGELQKEGICPKGKKLPLSIRDARRILRELELPFENVEAENGMLLPGSGVEKGTYIERMQSTSTGATGGAKVSHREKKEAPALEASELWFRYEEKGKDVLRGLSLFLERGEFLALLGGNGAGKSTLLRILCGLRKPLRGKVKKDKSLRLAMLPQSPQALFTYDSVWEDLLDAARQGGQGDATDRAKAMAAKLELTDKLTSHPFDLSGGELQRAAIGKLLLQDADILLLDEPTKGLDAYLKQELAAILKKLTAEGITMLMVTHDLEFAASYADRCALLFDGRITSEEEPHAFFTGNRFYTTTAGLIAEGYIPGAITCGEVIAGCEAAYSRKT</sequence>
<gene>
    <name evidence="10" type="ORF">OCV63_08340</name>
</gene>
<dbReference type="CDD" id="cd03225">
    <property type="entry name" value="ABC_cobalt_CbiO_domain1"/>
    <property type="match status" value="2"/>
</dbReference>
<evidence type="ECO:0000256" key="4">
    <source>
        <dbReference type="ARBA" id="ARBA00022475"/>
    </source>
</evidence>
<dbReference type="InterPro" id="IPR050095">
    <property type="entry name" value="ECF_ABC_transporter_ATP-bd"/>
</dbReference>
<dbReference type="Gene3D" id="3.40.50.300">
    <property type="entry name" value="P-loop containing nucleotide triphosphate hydrolases"/>
    <property type="match status" value="2"/>
</dbReference>
<feature type="domain" description="ABC transporter" evidence="9">
    <location>
        <begin position="4"/>
        <end position="242"/>
    </location>
</feature>
<name>A0ABT2RX64_9FIRM</name>
<evidence type="ECO:0000256" key="2">
    <source>
        <dbReference type="ARBA" id="ARBA00005417"/>
    </source>
</evidence>
<keyword evidence="7" id="KW-1278">Translocase</keyword>
<dbReference type="InterPro" id="IPR003593">
    <property type="entry name" value="AAA+_ATPase"/>
</dbReference>
<keyword evidence="4" id="KW-1003">Cell membrane</keyword>
<evidence type="ECO:0000256" key="1">
    <source>
        <dbReference type="ARBA" id="ARBA00004202"/>
    </source>
</evidence>
<comment type="caution">
    <text evidence="10">The sequence shown here is derived from an EMBL/GenBank/DDBJ whole genome shotgun (WGS) entry which is preliminary data.</text>
</comment>
<dbReference type="EMBL" id="JAOQKC010000009">
    <property type="protein sequence ID" value="MCU6696904.1"/>
    <property type="molecule type" value="Genomic_DNA"/>
</dbReference>
<dbReference type="RefSeq" id="WP_158363384.1">
    <property type="nucleotide sequence ID" value="NZ_JAOQKC010000009.1"/>
</dbReference>
<evidence type="ECO:0000256" key="3">
    <source>
        <dbReference type="ARBA" id="ARBA00022448"/>
    </source>
</evidence>
<protein>
    <submittedName>
        <fullName evidence="10">ATP-binding cassette domain-containing protein</fullName>
    </submittedName>
</protein>
<evidence type="ECO:0000256" key="5">
    <source>
        <dbReference type="ARBA" id="ARBA00022741"/>
    </source>
</evidence>
<dbReference type="InterPro" id="IPR003439">
    <property type="entry name" value="ABC_transporter-like_ATP-bd"/>
</dbReference>
<keyword evidence="5" id="KW-0547">Nucleotide-binding</keyword>
<comment type="similarity">
    <text evidence="2">Belongs to the ABC transporter superfamily.</text>
</comment>
<dbReference type="PANTHER" id="PTHR43553:SF24">
    <property type="entry name" value="ENERGY-COUPLING FACTOR TRANSPORTER ATP-BINDING PROTEIN ECFA1"/>
    <property type="match status" value="1"/>
</dbReference>
<organism evidence="10 11">
    <name type="scientific">Laedolimicola ammoniilytica</name>
    <dbReference type="NCBI Taxonomy" id="2981771"/>
    <lineage>
        <taxon>Bacteria</taxon>
        <taxon>Bacillati</taxon>
        <taxon>Bacillota</taxon>
        <taxon>Clostridia</taxon>
        <taxon>Lachnospirales</taxon>
        <taxon>Lachnospiraceae</taxon>
        <taxon>Laedolimicola</taxon>
    </lineage>
</organism>
<dbReference type="PANTHER" id="PTHR43553">
    <property type="entry name" value="HEAVY METAL TRANSPORTER"/>
    <property type="match status" value="1"/>
</dbReference>
<evidence type="ECO:0000256" key="6">
    <source>
        <dbReference type="ARBA" id="ARBA00022840"/>
    </source>
</evidence>
<keyword evidence="8" id="KW-0472">Membrane</keyword>
<dbReference type="Proteomes" id="UP001652461">
    <property type="component" value="Unassembled WGS sequence"/>
</dbReference>
<dbReference type="PROSITE" id="PS00211">
    <property type="entry name" value="ABC_TRANSPORTER_1"/>
    <property type="match status" value="2"/>
</dbReference>
<dbReference type="SUPFAM" id="SSF52540">
    <property type="entry name" value="P-loop containing nucleoside triphosphate hydrolases"/>
    <property type="match status" value="2"/>
</dbReference>
<dbReference type="SMART" id="SM00382">
    <property type="entry name" value="AAA"/>
    <property type="match status" value="2"/>
</dbReference>
<dbReference type="GO" id="GO:0005524">
    <property type="term" value="F:ATP binding"/>
    <property type="evidence" value="ECO:0007669"/>
    <property type="project" value="UniProtKB-KW"/>
</dbReference>
<keyword evidence="11" id="KW-1185">Reference proteome</keyword>
<keyword evidence="6 10" id="KW-0067">ATP-binding</keyword>
<dbReference type="PROSITE" id="PS50893">
    <property type="entry name" value="ABC_TRANSPORTER_2"/>
    <property type="match status" value="2"/>
</dbReference>